<dbReference type="Gene3D" id="1.20.1250.20">
    <property type="entry name" value="MFS general substrate transporter like domains"/>
    <property type="match status" value="1"/>
</dbReference>
<evidence type="ECO:0000256" key="1">
    <source>
        <dbReference type="SAM" id="Phobius"/>
    </source>
</evidence>
<gene>
    <name evidence="2" type="ORF">BO70DRAFT_393135</name>
</gene>
<keyword evidence="1" id="KW-0472">Membrane</keyword>
<dbReference type="OrthoDB" id="6612291at2759"/>
<evidence type="ECO:0000313" key="3">
    <source>
        <dbReference type="Proteomes" id="UP000247233"/>
    </source>
</evidence>
<dbReference type="Proteomes" id="UP000247233">
    <property type="component" value="Unassembled WGS sequence"/>
</dbReference>
<dbReference type="GeneID" id="37068575"/>
<organism evidence="2 3">
    <name type="scientific">Aspergillus heteromorphus CBS 117.55</name>
    <dbReference type="NCBI Taxonomy" id="1448321"/>
    <lineage>
        <taxon>Eukaryota</taxon>
        <taxon>Fungi</taxon>
        <taxon>Dikarya</taxon>
        <taxon>Ascomycota</taxon>
        <taxon>Pezizomycotina</taxon>
        <taxon>Eurotiomycetes</taxon>
        <taxon>Eurotiomycetidae</taxon>
        <taxon>Eurotiales</taxon>
        <taxon>Aspergillaceae</taxon>
        <taxon>Aspergillus</taxon>
        <taxon>Aspergillus subgen. Circumdati</taxon>
    </lineage>
</organism>
<keyword evidence="3" id="KW-1185">Reference proteome</keyword>
<name>A0A317WU45_9EURO</name>
<dbReference type="VEuPathDB" id="FungiDB:BO70DRAFT_393135"/>
<feature type="transmembrane region" description="Helical" evidence="1">
    <location>
        <begin position="12"/>
        <end position="31"/>
    </location>
</feature>
<reference evidence="2 3" key="1">
    <citation type="submission" date="2016-12" db="EMBL/GenBank/DDBJ databases">
        <title>The genomes of Aspergillus section Nigri reveals drivers in fungal speciation.</title>
        <authorList>
            <consortium name="DOE Joint Genome Institute"/>
            <person name="Vesth T.C."/>
            <person name="Nybo J."/>
            <person name="Theobald S."/>
            <person name="Brandl J."/>
            <person name="Frisvad J.C."/>
            <person name="Nielsen K.F."/>
            <person name="Lyhne E.K."/>
            <person name="Kogle M.E."/>
            <person name="Kuo A."/>
            <person name="Riley R."/>
            <person name="Clum A."/>
            <person name="Nolan M."/>
            <person name="Lipzen A."/>
            <person name="Salamov A."/>
            <person name="Henrissat B."/>
            <person name="Wiebenga A."/>
            <person name="De Vries R.P."/>
            <person name="Grigoriev I.V."/>
            <person name="Mortensen U.H."/>
            <person name="Andersen M.R."/>
            <person name="Baker S.E."/>
        </authorList>
    </citation>
    <scope>NUCLEOTIDE SEQUENCE [LARGE SCALE GENOMIC DNA]</scope>
    <source>
        <strain evidence="2 3">CBS 117.55</strain>
    </source>
</reference>
<sequence>MPEALNKASWKLYYVFGAINLGISVVTYLFYPETAQKSLEELDLLFTPNRRILACLDREACRKGTMLGSGLEGGVEVARELQPALVMGVVVDEKAMVREEERV</sequence>
<accession>A0A317WU45</accession>
<dbReference type="RefSeq" id="XP_025402774.1">
    <property type="nucleotide sequence ID" value="XM_025546338.1"/>
</dbReference>
<dbReference type="AlphaFoldDB" id="A0A317WU45"/>
<keyword evidence="1" id="KW-0812">Transmembrane</keyword>
<evidence type="ECO:0008006" key="4">
    <source>
        <dbReference type="Google" id="ProtNLM"/>
    </source>
</evidence>
<dbReference type="InterPro" id="IPR036259">
    <property type="entry name" value="MFS_trans_sf"/>
</dbReference>
<keyword evidence="1" id="KW-1133">Transmembrane helix</keyword>
<dbReference type="EMBL" id="MSFL01000003">
    <property type="protein sequence ID" value="PWY89943.1"/>
    <property type="molecule type" value="Genomic_DNA"/>
</dbReference>
<evidence type="ECO:0000313" key="2">
    <source>
        <dbReference type="EMBL" id="PWY89943.1"/>
    </source>
</evidence>
<proteinExistence type="predicted"/>
<protein>
    <recommendedName>
        <fullName evidence="4">Major facilitator superfamily (MFS) profile domain-containing protein</fullName>
    </recommendedName>
</protein>
<comment type="caution">
    <text evidence="2">The sequence shown here is derived from an EMBL/GenBank/DDBJ whole genome shotgun (WGS) entry which is preliminary data.</text>
</comment>